<accession>A0A345CSP9</accession>
<sequence>MEQSSLLPPLLKDKLEHNSYLQKCIDDKKIGNEIILSTEEIKNLAELSYAYNNNRDSPYGTTARGSIICARMGLRKFLLYVASKIERENFFSNPERIKQLLSAVPLPPFQEYNVPFPFTQKQTSAVELIITE</sequence>
<proteinExistence type="predicted"/>
<evidence type="ECO:0000313" key="2">
    <source>
        <dbReference type="Proteomes" id="UP000264980"/>
    </source>
</evidence>
<dbReference type="EMBL" id="CP013970">
    <property type="protein sequence ID" value="AXF76466.1"/>
    <property type="molecule type" value="Genomic_DNA"/>
</dbReference>
<dbReference type="AlphaFoldDB" id="A0A345CSP9"/>
<dbReference type="Proteomes" id="UP000264980">
    <property type="component" value="Chromosome"/>
</dbReference>
<reference evidence="1 2" key="1">
    <citation type="submission" date="2016-01" db="EMBL/GenBank/DDBJ databases">
        <authorList>
            <person name="Oliw E.H."/>
        </authorList>
    </citation>
    <scope>NUCLEOTIDE SEQUENCE [LARGE SCALE GENOMIC DNA]</scope>
    <source>
        <strain evidence="1 2">MDcuke</strain>
    </source>
</reference>
<name>A0A345CSP9_9GAMM</name>
<gene>
    <name evidence="1" type="ORF">AV903_11110</name>
</gene>
<organism evidence="1 2">
    <name type="scientific">Erwinia tracheiphila</name>
    <dbReference type="NCBI Taxonomy" id="65700"/>
    <lineage>
        <taxon>Bacteria</taxon>
        <taxon>Pseudomonadati</taxon>
        <taxon>Pseudomonadota</taxon>
        <taxon>Gammaproteobacteria</taxon>
        <taxon>Enterobacterales</taxon>
        <taxon>Erwiniaceae</taxon>
        <taxon>Erwinia</taxon>
    </lineage>
</organism>
<evidence type="ECO:0000313" key="1">
    <source>
        <dbReference type="EMBL" id="AXF76466.1"/>
    </source>
</evidence>
<protein>
    <submittedName>
        <fullName evidence="1">Uncharacterized protein</fullName>
    </submittedName>
</protein>